<dbReference type="Proteomes" id="UP000515908">
    <property type="component" value="Chromosome 22"/>
</dbReference>
<proteinExistence type="predicted"/>
<accession>A0A7G2CTP3</accession>
<keyword evidence="1" id="KW-0175">Coiled coil</keyword>
<protein>
    <submittedName>
        <fullName evidence="2">IQ calmodulin-binding motif containing protein, putative</fullName>
    </submittedName>
</protein>
<dbReference type="InterPro" id="IPR000048">
    <property type="entry name" value="IQ_motif_EF-hand-BS"/>
</dbReference>
<dbReference type="Pfam" id="PF00612">
    <property type="entry name" value="IQ"/>
    <property type="match status" value="2"/>
</dbReference>
<evidence type="ECO:0000313" key="3">
    <source>
        <dbReference type="Proteomes" id="UP000515908"/>
    </source>
</evidence>
<evidence type="ECO:0000256" key="1">
    <source>
        <dbReference type="SAM" id="Coils"/>
    </source>
</evidence>
<dbReference type="PROSITE" id="PS50096">
    <property type="entry name" value="IQ"/>
    <property type="match status" value="1"/>
</dbReference>
<dbReference type="EMBL" id="LR877166">
    <property type="protein sequence ID" value="CAD2221602.1"/>
    <property type="molecule type" value="Genomic_DNA"/>
</dbReference>
<keyword evidence="3" id="KW-1185">Reference proteome</keyword>
<dbReference type="VEuPathDB" id="TriTrypDB:ADEAN_000913400"/>
<gene>
    <name evidence="2" type="ORF">ADEAN_000913400</name>
</gene>
<feature type="coiled-coil region" evidence="1">
    <location>
        <begin position="18"/>
        <end position="45"/>
    </location>
</feature>
<evidence type="ECO:0000313" key="2">
    <source>
        <dbReference type="EMBL" id="CAD2221602.1"/>
    </source>
</evidence>
<sequence>MFYEVLSAVHTVQGAFRIREAKKEADRLRREREAEAERQEQQQAVRIIERFYKRVQQDRAVSRKKRSAVLLVQRTGRGYFARDHMRKLAAVRKVEELWKSKVACRKERALVEAKKAERQSTLQTVVREDAALVIQQAWRQYRCV</sequence>
<name>A0A7G2CTP3_9TRYP</name>
<organism evidence="2 3">
    <name type="scientific">Angomonas deanei</name>
    <dbReference type="NCBI Taxonomy" id="59799"/>
    <lineage>
        <taxon>Eukaryota</taxon>
        <taxon>Discoba</taxon>
        <taxon>Euglenozoa</taxon>
        <taxon>Kinetoplastea</taxon>
        <taxon>Metakinetoplastina</taxon>
        <taxon>Trypanosomatida</taxon>
        <taxon>Trypanosomatidae</taxon>
        <taxon>Strigomonadinae</taxon>
        <taxon>Angomonas</taxon>
    </lineage>
</organism>
<dbReference type="AlphaFoldDB" id="A0A7G2CTP3"/>
<reference evidence="2 3" key="1">
    <citation type="submission" date="2020-08" db="EMBL/GenBank/DDBJ databases">
        <authorList>
            <person name="Newling K."/>
            <person name="Davey J."/>
            <person name="Forrester S."/>
        </authorList>
    </citation>
    <scope>NUCLEOTIDE SEQUENCE [LARGE SCALE GENOMIC DNA]</scope>
    <source>
        <strain evidence="3">Crithidia deanei Carvalho (ATCC PRA-265)</strain>
    </source>
</reference>